<dbReference type="InterPro" id="IPR011333">
    <property type="entry name" value="SKP1/BTB/POZ_sf"/>
</dbReference>
<dbReference type="OrthoDB" id="3220652at2759"/>
<dbReference type="SMART" id="SM00225">
    <property type="entry name" value="BTB"/>
    <property type="match status" value="1"/>
</dbReference>
<dbReference type="Pfam" id="PF00651">
    <property type="entry name" value="BTB"/>
    <property type="match status" value="1"/>
</dbReference>
<evidence type="ECO:0000313" key="2">
    <source>
        <dbReference type="EMBL" id="TFY78719.1"/>
    </source>
</evidence>
<dbReference type="PROSITE" id="PS50097">
    <property type="entry name" value="BTB"/>
    <property type="match status" value="1"/>
</dbReference>
<protein>
    <recommendedName>
        <fullName evidence="1">BTB domain-containing protein</fullName>
    </recommendedName>
</protein>
<dbReference type="SUPFAM" id="SSF54695">
    <property type="entry name" value="POZ domain"/>
    <property type="match status" value="1"/>
</dbReference>
<evidence type="ECO:0000259" key="1">
    <source>
        <dbReference type="PROSITE" id="PS50097"/>
    </source>
</evidence>
<dbReference type="AlphaFoldDB" id="A0A4Y9ZYY4"/>
<organism evidence="2 3">
    <name type="scientific">Hericium alpestre</name>
    <dbReference type="NCBI Taxonomy" id="135208"/>
    <lineage>
        <taxon>Eukaryota</taxon>
        <taxon>Fungi</taxon>
        <taxon>Dikarya</taxon>
        <taxon>Basidiomycota</taxon>
        <taxon>Agaricomycotina</taxon>
        <taxon>Agaricomycetes</taxon>
        <taxon>Russulales</taxon>
        <taxon>Hericiaceae</taxon>
        <taxon>Hericium</taxon>
    </lineage>
</organism>
<dbReference type="EMBL" id="SFCI01000627">
    <property type="protein sequence ID" value="TFY78719.1"/>
    <property type="molecule type" value="Genomic_DNA"/>
</dbReference>
<feature type="non-terminal residue" evidence="2">
    <location>
        <position position="300"/>
    </location>
</feature>
<dbReference type="Gene3D" id="3.30.710.10">
    <property type="entry name" value="Potassium Channel Kv1.1, Chain A"/>
    <property type="match status" value="1"/>
</dbReference>
<comment type="caution">
    <text evidence="2">The sequence shown here is derived from an EMBL/GenBank/DDBJ whole genome shotgun (WGS) entry which is preliminary data.</text>
</comment>
<accession>A0A4Y9ZYY4</accession>
<keyword evidence="3" id="KW-1185">Reference proteome</keyword>
<proteinExistence type="predicted"/>
<dbReference type="InterPro" id="IPR000210">
    <property type="entry name" value="BTB/POZ_dom"/>
</dbReference>
<feature type="domain" description="BTB" evidence="1">
    <location>
        <begin position="50"/>
        <end position="115"/>
    </location>
</feature>
<gene>
    <name evidence="2" type="ORF">EWM64_g5288</name>
</gene>
<sequence>MSLTSVTLLPPVVEDPVILQPLVDPQLPVDPQPLTGPQHQICSEFWFSDGNVILVSGSSVFKVHRGQLERHSEVFRDMFSIPQPEEQDALYGVPCIPLYDSPPDIFYLLKALYDGLYFKEPYSSEFPFLAAVLRLSTKYLIHTLRECCLSRLLHDFPATLDGWDLREKAVTDIHGRYGPRDSIPSPILVINLARELDITSILPAAFYDLSRYGTSKTVIGTPSPDDASNILKAQEAPIIYLGHSDLVNTFRGREAAQRSVANFVSRELSDRPISASCAHRDDEHGKLCRESFYFILLNTL</sequence>
<dbReference type="STRING" id="135208.A0A4Y9ZYY4"/>
<reference evidence="2 3" key="1">
    <citation type="submission" date="2019-02" db="EMBL/GenBank/DDBJ databases">
        <title>Genome sequencing of the rare red list fungi Hericium alpestre (H. flagellum).</title>
        <authorList>
            <person name="Buettner E."/>
            <person name="Kellner H."/>
        </authorList>
    </citation>
    <scope>NUCLEOTIDE SEQUENCE [LARGE SCALE GENOMIC DNA]</scope>
    <source>
        <strain evidence="2 3">DSM 108284</strain>
    </source>
</reference>
<dbReference type="CDD" id="cd18186">
    <property type="entry name" value="BTB_POZ_ZBTB_KLHL-like"/>
    <property type="match status" value="1"/>
</dbReference>
<name>A0A4Y9ZYY4_9AGAM</name>
<dbReference type="Proteomes" id="UP000298061">
    <property type="component" value="Unassembled WGS sequence"/>
</dbReference>
<evidence type="ECO:0000313" key="3">
    <source>
        <dbReference type="Proteomes" id="UP000298061"/>
    </source>
</evidence>